<dbReference type="PANTHER" id="PTHR46277:SF7">
    <property type="entry name" value="CRAL-TRIO DOMAIN-CONTAINING PROTEIN"/>
    <property type="match status" value="1"/>
</dbReference>
<protein>
    <recommendedName>
        <fullName evidence="1">CRAL-TRIO domain-containing protein</fullName>
    </recommendedName>
</protein>
<proteinExistence type="predicted"/>
<comment type="caution">
    <text evidence="2">The sequence shown here is derived from an EMBL/GenBank/DDBJ whole genome shotgun (WGS) entry which is preliminary data.</text>
</comment>
<feature type="domain" description="CRAL-TRIO" evidence="1">
    <location>
        <begin position="1"/>
        <end position="57"/>
    </location>
</feature>
<evidence type="ECO:0000313" key="3">
    <source>
        <dbReference type="Proteomes" id="UP001632038"/>
    </source>
</evidence>
<keyword evidence="3" id="KW-1185">Reference proteome</keyword>
<dbReference type="EMBL" id="JAVIJP010000054">
    <property type="protein sequence ID" value="KAL3623040.1"/>
    <property type="molecule type" value="Genomic_DNA"/>
</dbReference>
<accession>A0ABD3BZU5</accession>
<dbReference type="Gene3D" id="3.40.525.10">
    <property type="entry name" value="CRAL-TRIO lipid binding domain"/>
    <property type="match status" value="1"/>
</dbReference>
<organism evidence="2 3">
    <name type="scientific">Castilleja foliolosa</name>
    <dbReference type="NCBI Taxonomy" id="1961234"/>
    <lineage>
        <taxon>Eukaryota</taxon>
        <taxon>Viridiplantae</taxon>
        <taxon>Streptophyta</taxon>
        <taxon>Embryophyta</taxon>
        <taxon>Tracheophyta</taxon>
        <taxon>Spermatophyta</taxon>
        <taxon>Magnoliopsida</taxon>
        <taxon>eudicotyledons</taxon>
        <taxon>Gunneridae</taxon>
        <taxon>Pentapetalae</taxon>
        <taxon>asterids</taxon>
        <taxon>lamiids</taxon>
        <taxon>Lamiales</taxon>
        <taxon>Orobanchaceae</taxon>
        <taxon>Pedicularideae</taxon>
        <taxon>Castillejinae</taxon>
        <taxon>Castilleja</taxon>
    </lineage>
</organism>
<evidence type="ECO:0000313" key="2">
    <source>
        <dbReference type="EMBL" id="KAL3623040.1"/>
    </source>
</evidence>
<dbReference type="AlphaFoldDB" id="A0ABD3BZU5"/>
<sequence>MPGFFKRVWSFVLRFLEKATQEKIVILTSEVERREIIRDIGDEALPEEYGGKAKLVLL</sequence>
<dbReference type="PANTHER" id="PTHR46277">
    <property type="entry name" value="OS03G0850700 PROTEIN"/>
    <property type="match status" value="1"/>
</dbReference>
<reference evidence="3" key="1">
    <citation type="journal article" date="2024" name="IScience">
        <title>Strigolactones Initiate the Formation of Haustorium-like Structures in Castilleja.</title>
        <authorList>
            <person name="Buerger M."/>
            <person name="Peterson D."/>
            <person name="Chory J."/>
        </authorList>
    </citation>
    <scope>NUCLEOTIDE SEQUENCE [LARGE SCALE GENOMIC DNA]</scope>
</reference>
<dbReference type="PROSITE" id="PS50191">
    <property type="entry name" value="CRAL_TRIO"/>
    <property type="match status" value="1"/>
</dbReference>
<gene>
    <name evidence="2" type="ORF">CASFOL_031856</name>
</gene>
<dbReference type="Pfam" id="PF00650">
    <property type="entry name" value="CRAL_TRIO"/>
    <property type="match status" value="1"/>
</dbReference>
<dbReference type="SUPFAM" id="SSF52087">
    <property type="entry name" value="CRAL/TRIO domain"/>
    <property type="match status" value="1"/>
</dbReference>
<evidence type="ECO:0000259" key="1">
    <source>
        <dbReference type="PROSITE" id="PS50191"/>
    </source>
</evidence>
<dbReference type="InterPro" id="IPR036865">
    <property type="entry name" value="CRAL-TRIO_dom_sf"/>
</dbReference>
<dbReference type="Proteomes" id="UP001632038">
    <property type="component" value="Unassembled WGS sequence"/>
</dbReference>
<dbReference type="InterPro" id="IPR001251">
    <property type="entry name" value="CRAL-TRIO_dom"/>
</dbReference>
<name>A0ABD3BZU5_9LAMI</name>